<dbReference type="EMBL" id="FORM01000002">
    <property type="protein sequence ID" value="SFI85515.1"/>
    <property type="molecule type" value="Genomic_DNA"/>
</dbReference>
<accession>A0A1I3LM00</accession>
<dbReference type="Pfam" id="PF13174">
    <property type="entry name" value="TPR_6"/>
    <property type="match status" value="1"/>
</dbReference>
<evidence type="ECO:0000313" key="3">
    <source>
        <dbReference type="EMBL" id="SFI85515.1"/>
    </source>
</evidence>
<dbReference type="RefSeq" id="WP_090838208.1">
    <property type="nucleotide sequence ID" value="NZ_FORM01000002.1"/>
</dbReference>
<keyword evidence="1" id="KW-0802">TPR repeat</keyword>
<protein>
    <submittedName>
        <fullName evidence="3">Tetratricopeptide repeat-containing protein</fullName>
    </submittedName>
</protein>
<dbReference type="SUPFAM" id="SSF48452">
    <property type="entry name" value="TPR-like"/>
    <property type="match status" value="2"/>
</dbReference>
<proteinExistence type="predicted"/>
<sequence length="594" mass="68573">MIIKRVLILLLLTLSFAVNAQEDLVAREYFNTGEFEKALISYKKLYSKNNRNTNYLIQIIKIEQQLELYKDVENRLIDAIQTKAQPDLIVHLGYNYQLQNDTINANIYYKQALATLDENPNNVYRVGPTFQKLSLLDNAITAYNKASELKPTLNFNMQLARIYGEQGDVQKMFTSYINLIEDSDNYQNTIKRNVSEFISEDGNSENNIFLRKILLKKSQQSQDLIWNEMLSWLFIQQKDYNKAFVQEKAIYKRELESLSRLVELGLIAQTQKQYDVALDVFNFIIESTQNNSMKLAGHLKVLDIQTQIAVSKDYPAIKDSYVLILETYGKTPQTLELQINYAHFLAFYLNQKEDAIKLLKDTLKYNISELDLASVKLELGDILVLEEKFNQALIYYTQIERNLKNSTVAQEARFRIAKASYYKGDFKWAESQLKILKSSTSQLTANDALDLKLLISDNRAEDSLQIALTKYAKADLLAYQNKNDDAINVLDTILEAHKTEVIIPQTLLKQAALFEAKKDYQKAKTNYQRIIADFKDSILMDNALYNLAELLVNHLAQPEEAKKLYETILFEHADSIYAVEARKKFRALRGDAIN</sequence>
<keyword evidence="4" id="KW-1185">Reference proteome</keyword>
<dbReference type="AlphaFoldDB" id="A0A1I3LM00"/>
<dbReference type="PANTHER" id="PTHR12558">
    <property type="entry name" value="CELL DIVISION CYCLE 16,23,27"/>
    <property type="match status" value="1"/>
</dbReference>
<dbReference type="STRING" id="1144750.SAMN05443431_102473"/>
<gene>
    <name evidence="3" type="ORF">SAMN05443431_102473</name>
</gene>
<dbReference type="InterPro" id="IPR011990">
    <property type="entry name" value="TPR-like_helical_dom_sf"/>
</dbReference>
<organism evidence="3 4">
    <name type="scientific">Olleya namhaensis</name>
    <dbReference type="NCBI Taxonomy" id="1144750"/>
    <lineage>
        <taxon>Bacteria</taxon>
        <taxon>Pseudomonadati</taxon>
        <taxon>Bacteroidota</taxon>
        <taxon>Flavobacteriia</taxon>
        <taxon>Flavobacteriales</taxon>
        <taxon>Flavobacteriaceae</taxon>
    </lineage>
</organism>
<evidence type="ECO:0000256" key="1">
    <source>
        <dbReference type="PROSITE-ProRule" id="PRU00339"/>
    </source>
</evidence>
<dbReference type="GO" id="GO:0051301">
    <property type="term" value="P:cell division"/>
    <property type="evidence" value="ECO:0007669"/>
    <property type="project" value="TreeGrafter"/>
</dbReference>
<feature type="repeat" description="TPR" evidence="1">
    <location>
        <begin position="120"/>
        <end position="153"/>
    </location>
</feature>
<dbReference type="SMART" id="SM00028">
    <property type="entry name" value="TPR"/>
    <property type="match status" value="7"/>
</dbReference>
<feature type="chain" id="PRO_5011635714" evidence="2">
    <location>
        <begin position="21"/>
        <end position="594"/>
    </location>
</feature>
<reference evidence="4" key="1">
    <citation type="submission" date="2016-10" db="EMBL/GenBank/DDBJ databases">
        <authorList>
            <person name="Varghese N."/>
            <person name="Submissions S."/>
        </authorList>
    </citation>
    <scope>NUCLEOTIDE SEQUENCE [LARGE SCALE GENOMIC DNA]</scope>
    <source>
        <strain evidence="4">DSM 28881</strain>
    </source>
</reference>
<dbReference type="PANTHER" id="PTHR12558:SF44">
    <property type="entry name" value="TETRATRICOPEPTIDE REPEAT-CONTAINING PROTEIN"/>
    <property type="match status" value="1"/>
</dbReference>
<dbReference type="Gene3D" id="1.25.40.10">
    <property type="entry name" value="Tetratricopeptide repeat domain"/>
    <property type="match status" value="3"/>
</dbReference>
<dbReference type="PROSITE" id="PS50005">
    <property type="entry name" value="TPR"/>
    <property type="match status" value="1"/>
</dbReference>
<feature type="signal peptide" evidence="2">
    <location>
        <begin position="1"/>
        <end position="20"/>
    </location>
</feature>
<name>A0A1I3LM00_9FLAO</name>
<evidence type="ECO:0000313" key="4">
    <source>
        <dbReference type="Proteomes" id="UP000199559"/>
    </source>
</evidence>
<dbReference type="InterPro" id="IPR019734">
    <property type="entry name" value="TPR_rpt"/>
</dbReference>
<dbReference type="Proteomes" id="UP000199559">
    <property type="component" value="Unassembled WGS sequence"/>
</dbReference>
<keyword evidence="2" id="KW-0732">Signal</keyword>
<evidence type="ECO:0000256" key="2">
    <source>
        <dbReference type="SAM" id="SignalP"/>
    </source>
</evidence>